<evidence type="ECO:0000313" key="2">
    <source>
        <dbReference type="EMBL" id="AUH05191.1"/>
    </source>
</evidence>
<reference evidence="1 4" key="3">
    <citation type="submission" date="2017-11" db="EMBL/GenBank/DDBJ databases">
        <title>Complete genome sequence of Serratia sp. ATCC 39006 LacA.</title>
        <authorList>
            <person name="Hampton H.G."/>
            <person name="Jackson S.A."/>
            <person name="Jauregui R."/>
            <person name="Poulter G.T.M."/>
            <person name="Salmond G.P.C."/>
            <person name="Fineran P.C."/>
        </authorList>
    </citation>
    <scope>NUCLEOTIDE SEQUENCE [LARGE SCALE GENOMIC DNA]</scope>
    <source>
        <strain evidence="1 4">ATCC 39006</strain>
    </source>
</reference>
<dbReference type="KEGG" id="sera:Ser39006_014265"/>
<dbReference type="EMBL" id="CP025084">
    <property type="protein sequence ID" value="AUH05191.1"/>
    <property type="molecule type" value="Genomic_DNA"/>
</dbReference>
<evidence type="ECO:0000313" key="1">
    <source>
        <dbReference type="EMBL" id="AUH00869.1"/>
    </source>
</evidence>
<name>A0A2I5TKU9_SERS3</name>
<reference evidence="2 3" key="1">
    <citation type="journal article" date="2013" name="Genome Announc.">
        <title>Draft genome sequence of Serratia sp. strain ATCC 39006, a model bacterium for analysis of the biosynthesis and regulation of prodigiosin, a carbapenem, and gas vesicles.</title>
        <authorList>
            <person name="Fineran P.C."/>
            <person name="Iglesias Cans M.C."/>
            <person name="Ramsay J.P."/>
            <person name="Wilf N.M."/>
            <person name="Cossyleon D."/>
            <person name="McNeil M.B."/>
            <person name="Williamson N.R."/>
            <person name="Monson R.E."/>
            <person name="Becher S.A."/>
            <person name="Stanton J.A."/>
            <person name="Brugger K."/>
            <person name="Brown S.D."/>
            <person name="Salmond G.P."/>
        </authorList>
    </citation>
    <scope>NUCLEOTIDE SEQUENCE [LARGE SCALE GENOMIC DNA]</scope>
    <source>
        <strain evidence="2">ATCC 39006</strain>
        <strain evidence="3">ATCC 39006 / SC 11482</strain>
    </source>
</reference>
<reference evidence="2" key="2">
    <citation type="submission" date="2013-09" db="EMBL/GenBank/DDBJ databases">
        <authorList>
            <person name="Wang G."/>
            <person name="Yang Y."/>
            <person name="Su Y."/>
        </authorList>
    </citation>
    <scope>NUCLEOTIDE SEQUENCE</scope>
    <source>
        <strain evidence="2">ATCC 39006</strain>
    </source>
</reference>
<dbReference type="Proteomes" id="UP000233778">
    <property type="component" value="Chromosome"/>
</dbReference>
<gene>
    <name evidence="1" type="ORF">CWC46_14260</name>
    <name evidence="2" type="ORF">Ser39006_014265</name>
</gene>
<dbReference type="Proteomes" id="UP000017700">
    <property type="component" value="Chromosome"/>
</dbReference>
<dbReference type="STRING" id="104623.Ser39006_02620"/>
<dbReference type="RefSeq" id="WP_021015883.1">
    <property type="nucleotide sequence ID" value="NZ_CP025084.1"/>
</dbReference>
<keyword evidence="3" id="KW-1185">Reference proteome</keyword>
<protein>
    <submittedName>
        <fullName evidence="2">Uncharacterized protein</fullName>
    </submittedName>
</protein>
<evidence type="ECO:0000313" key="3">
    <source>
        <dbReference type="Proteomes" id="UP000017700"/>
    </source>
</evidence>
<accession>A0A2I5TKU9</accession>
<organism evidence="2 3">
    <name type="scientific">Serratia sp. (strain ATCC 39006)</name>
    <name type="common">Prodigiosinella confusarubida</name>
    <dbReference type="NCBI Taxonomy" id="104623"/>
    <lineage>
        <taxon>Bacteria</taxon>
        <taxon>Pseudomonadati</taxon>
        <taxon>Pseudomonadota</taxon>
        <taxon>Gammaproteobacteria</taxon>
        <taxon>Enterobacterales</taxon>
        <taxon>Pectobacteriaceae</taxon>
        <taxon>Prodigiosinella</taxon>
    </lineage>
</organism>
<dbReference type="AlphaFoldDB" id="A0A2I5TKU9"/>
<proteinExistence type="predicted"/>
<reference evidence="2" key="4">
    <citation type="submission" date="2017-11" db="EMBL/GenBank/DDBJ databases">
        <title>Complete genome sequence of Serratia sp. ATCC 39006.</title>
        <authorList>
            <person name="Hampton H.G."/>
            <person name="Jackson S.A."/>
            <person name="Jauregui R."/>
            <person name="Poulter G.T.M."/>
            <person name="Salmond G.P.C."/>
            <person name="Fineran P.C."/>
        </authorList>
    </citation>
    <scope>NUCLEOTIDE SEQUENCE</scope>
    <source>
        <strain evidence="2">ATCC 39006</strain>
    </source>
</reference>
<dbReference type="KEGG" id="serq:CWC46_14260"/>
<evidence type="ECO:0000313" key="4">
    <source>
        <dbReference type="Proteomes" id="UP000233778"/>
    </source>
</evidence>
<sequence length="107" mass="12027">MVKLKDIINKASKASTSLIKSSPIKTSLSAVITQRIDTELVTSSLFSGSDSSKREKFAEQAAQIVTEEKFLDELEESIGKPHQNESENAFVNRAKRRMREMLRAKLK</sequence>
<dbReference type="EMBL" id="CP025085">
    <property type="protein sequence ID" value="AUH00869.1"/>
    <property type="molecule type" value="Genomic_DNA"/>
</dbReference>